<evidence type="ECO:0000256" key="1">
    <source>
        <dbReference type="ARBA" id="ARBA00007340"/>
    </source>
</evidence>
<comment type="similarity">
    <text evidence="1">Belongs to the EIF1AD family.</text>
</comment>
<organism evidence="7 8">
    <name type="scientific">Cimex lectularius</name>
    <name type="common">Bed bug</name>
    <name type="synonym">Acanthia lectularia</name>
    <dbReference type="NCBI Taxonomy" id="79782"/>
    <lineage>
        <taxon>Eukaryota</taxon>
        <taxon>Metazoa</taxon>
        <taxon>Ecdysozoa</taxon>
        <taxon>Arthropoda</taxon>
        <taxon>Hexapoda</taxon>
        <taxon>Insecta</taxon>
        <taxon>Pterygota</taxon>
        <taxon>Neoptera</taxon>
        <taxon>Paraneoptera</taxon>
        <taxon>Hemiptera</taxon>
        <taxon>Heteroptera</taxon>
        <taxon>Panheteroptera</taxon>
        <taxon>Cimicomorpha</taxon>
        <taxon>Cimicidae</taxon>
        <taxon>Cimex</taxon>
    </lineage>
</organism>
<sequence length="156" mass="17938">MSRATKRKHVTKEWLTQEFRLPKDGETIVRHCESRGNNLHCVVDKDGESFLVSMPNKFRRSLWVKRGQFLLIDPIKEGDKVKGEIVTIIDQPFRRFLETNNVWPATFRAEGAVDDTTSEDEDDVEGAVAAPGSPRLYQNTNRRNFHFLNSSSEDSE</sequence>
<dbReference type="GO" id="GO:0003743">
    <property type="term" value="F:translation initiation factor activity"/>
    <property type="evidence" value="ECO:0007669"/>
    <property type="project" value="InterPro"/>
</dbReference>
<keyword evidence="3" id="KW-0694">RNA-binding</keyword>
<dbReference type="Proteomes" id="UP000494040">
    <property type="component" value="Unassembled WGS sequence"/>
</dbReference>
<accession>A0A8I6RIQ6</accession>
<evidence type="ECO:0000313" key="7">
    <source>
        <dbReference type="EnsemblMetazoa" id="XP_014244616.1"/>
    </source>
</evidence>
<dbReference type="Gene3D" id="2.40.50.140">
    <property type="entry name" value="Nucleic acid-binding proteins"/>
    <property type="match status" value="1"/>
</dbReference>
<proteinExistence type="inferred from homology"/>
<dbReference type="PANTHER" id="PTHR21641">
    <property type="entry name" value="TRANSLATION INITIATION FACTOR-RELATED"/>
    <property type="match status" value="1"/>
</dbReference>
<evidence type="ECO:0000256" key="4">
    <source>
        <dbReference type="ARBA" id="ARBA00031998"/>
    </source>
</evidence>
<dbReference type="InterPro" id="IPR006196">
    <property type="entry name" value="RNA-binding_domain_S1_IF1"/>
</dbReference>
<dbReference type="SMART" id="SM00652">
    <property type="entry name" value="eIF1a"/>
    <property type="match status" value="1"/>
</dbReference>
<evidence type="ECO:0000259" key="6">
    <source>
        <dbReference type="Pfam" id="PF01176"/>
    </source>
</evidence>
<dbReference type="InterPro" id="IPR012340">
    <property type="entry name" value="NA-bd_OB-fold"/>
</dbReference>
<dbReference type="PANTHER" id="PTHR21641:SF0">
    <property type="entry name" value="RNA-BINDING PROTEIN EIF1AD-RELATED"/>
    <property type="match status" value="1"/>
</dbReference>
<evidence type="ECO:0000256" key="2">
    <source>
        <dbReference type="ARBA" id="ARBA00020989"/>
    </source>
</evidence>
<keyword evidence="8" id="KW-1185">Reference proteome</keyword>
<dbReference type="KEGG" id="clec:106663899"/>
<protein>
    <recommendedName>
        <fullName evidence="2">Probable RNA-binding protein EIF1AD</fullName>
    </recommendedName>
    <alternativeName>
        <fullName evidence="4">Eukaryotic translation initiation factor 1A domain-containing protein</fullName>
    </alternativeName>
</protein>
<evidence type="ECO:0000313" key="8">
    <source>
        <dbReference type="Proteomes" id="UP000494040"/>
    </source>
</evidence>
<dbReference type="Pfam" id="PF01176">
    <property type="entry name" value="eIF-1a"/>
    <property type="match status" value="1"/>
</dbReference>
<feature type="compositionally biased region" description="Acidic residues" evidence="5">
    <location>
        <begin position="112"/>
        <end position="125"/>
    </location>
</feature>
<evidence type="ECO:0000256" key="5">
    <source>
        <dbReference type="SAM" id="MobiDB-lite"/>
    </source>
</evidence>
<gene>
    <name evidence="7" type="primary">106663899</name>
</gene>
<name>A0A8I6RIQ6_CIMLE</name>
<dbReference type="OMA" id="RFMITHI"/>
<dbReference type="InterPro" id="IPR039294">
    <property type="entry name" value="EIF1AD"/>
</dbReference>
<reference evidence="7" key="1">
    <citation type="submission" date="2022-01" db="UniProtKB">
        <authorList>
            <consortium name="EnsemblMetazoa"/>
        </authorList>
    </citation>
    <scope>IDENTIFICATION</scope>
</reference>
<dbReference type="EnsemblMetazoa" id="XM_014389130.2">
    <property type="protein sequence ID" value="XP_014244616.1"/>
    <property type="gene ID" value="LOC106663899"/>
</dbReference>
<feature type="domain" description="S1-like" evidence="6">
    <location>
        <begin position="26"/>
        <end position="87"/>
    </location>
</feature>
<dbReference type="GO" id="GO:0003723">
    <property type="term" value="F:RNA binding"/>
    <property type="evidence" value="ECO:0007669"/>
    <property type="project" value="UniProtKB-KW"/>
</dbReference>
<dbReference type="SUPFAM" id="SSF50249">
    <property type="entry name" value="Nucleic acid-binding proteins"/>
    <property type="match status" value="1"/>
</dbReference>
<dbReference type="AlphaFoldDB" id="A0A8I6RIQ6"/>
<dbReference type="GO" id="GO:0005634">
    <property type="term" value="C:nucleus"/>
    <property type="evidence" value="ECO:0007669"/>
    <property type="project" value="TreeGrafter"/>
</dbReference>
<dbReference type="OrthoDB" id="1738325at2759"/>
<feature type="region of interest" description="Disordered" evidence="5">
    <location>
        <begin position="111"/>
        <end position="138"/>
    </location>
</feature>
<evidence type="ECO:0000256" key="3">
    <source>
        <dbReference type="ARBA" id="ARBA00022884"/>
    </source>
</evidence>
<dbReference type="InterPro" id="IPR001253">
    <property type="entry name" value="TIF_eIF-1A"/>
</dbReference>